<dbReference type="EMBL" id="ML732314">
    <property type="protein sequence ID" value="KAB8070114.1"/>
    <property type="molecule type" value="Genomic_DNA"/>
</dbReference>
<dbReference type="PANTHER" id="PTHR43364">
    <property type="entry name" value="NADH-SPECIFIC METHYLGLYOXAL REDUCTASE-RELATED"/>
    <property type="match status" value="1"/>
</dbReference>
<proteinExistence type="inferred from homology"/>
<dbReference type="Proteomes" id="UP000326565">
    <property type="component" value="Unassembled WGS sequence"/>
</dbReference>
<gene>
    <name evidence="5" type="ORF">BDV29DRAFT_194361</name>
</gene>
<dbReference type="Pfam" id="PF00248">
    <property type="entry name" value="Aldo_ket_red"/>
    <property type="match status" value="1"/>
</dbReference>
<evidence type="ECO:0000256" key="3">
    <source>
        <dbReference type="ARBA" id="ARBA00038157"/>
    </source>
</evidence>
<evidence type="ECO:0000313" key="5">
    <source>
        <dbReference type="EMBL" id="KAB8070114.1"/>
    </source>
</evidence>
<protein>
    <submittedName>
        <fullName evidence="5">NADP-dependent oxidoreductase domain-containing protein</fullName>
    </submittedName>
</protein>
<dbReference type="InterPro" id="IPR050523">
    <property type="entry name" value="AKR_Detox_Biosynth"/>
</dbReference>
<evidence type="ECO:0000256" key="1">
    <source>
        <dbReference type="ARBA" id="ARBA00022857"/>
    </source>
</evidence>
<sequence length="354" mass="39305">MSARPAPFKTLLSSYRPLAPSASVKVSPLCLGSTNFGYAWYKAIYGRMQQTNYVEILDYYYNSGGNFVDTAGNYQKEQSETWISYRTYRSDEIQANFVRNSTRNLRLSVEASLKKLRTSYMDLWEFGTSIEEVTQSLNQLVISRKVLYLGISDTPALVVSKANQYARDHGLWPFPVYLGRWSAASRDFERDIIPMAQSEGMGICAWCALGGGNFKSAEREALQSDGNPGRKLAPPSLIDITIFEALERIAKRYNTSLTAVAFAYVMLKAPYSYPIPGGRKVEHLKGNIAALEIALTTEDIEGIEGAAPIHTGFPMNFLTQGQAKEVGPASILFTKMAGHFDSLKAPVAIRPKKE</sequence>
<keyword evidence="2" id="KW-0560">Oxidoreductase</keyword>
<name>A0A5N5WSD3_9EURO</name>
<dbReference type="OrthoDB" id="48988at2759"/>
<accession>A0A5N5WSD3</accession>
<evidence type="ECO:0000256" key="2">
    <source>
        <dbReference type="ARBA" id="ARBA00023002"/>
    </source>
</evidence>
<keyword evidence="1" id="KW-0521">NADP</keyword>
<feature type="domain" description="NADP-dependent oxidoreductase" evidence="4">
    <location>
        <begin position="28"/>
        <end position="305"/>
    </location>
</feature>
<dbReference type="AlphaFoldDB" id="A0A5N5WSD3"/>
<keyword evidence="6" id="KW-1185">Reference proteome</keyword>
<dbReference type="PANTHER" id="PTHR43364:SF7">
    <property type="entry name" value="NADP-DEPENDENT OXIDOREDUCTASE DOMAIN-CONTAINING PROTEIN-RELATED"/>
    <property type="match status" value="1"/>
</dbReference>
<dbReference type="InterPro" id="IPR036812">
    <property type="entry name" value="NAD(P)_OxRdtase_dom_sf"/>
</dbReference>
<comment type="similarity">
    <text evidence="3">Belongs to the aldo/keto reductase family. Aldo/keto reductase 2 subfamily.</text>
</comment>
<evidence type="ECO:0000259" key="4">
    <source>
        <dbReference type="Pfam" id="PF00248"/>
    </source>
</evidence>
<dbReference type="InterPro" id="IPR023210">
    <property type="entry name" value="NADP_OxRdtase_dom"/>
</dbReference>
<organism evidence="5 6">
    <name type="scientific">Aspergillus leporis</name>
    <dbReference type="NCBI Taxonomy" id="41062"/>
    <lineage>
        <taxon>Eukaryota</taxon>
        <taxon>Fungi</taxon>
        <taxon>Dikarya</taxon>
        <taxon>Ascomycota</taxon>
        <taxon>Pezizomycotina</taxon>
        <taxon>Eurotiomycetes</taxon>
        <taxon>Eurotiomycetidae</taxon>
        <taxon>Eurotiales</taxon>
        <taxon>Aspergillaceae</taxon>
        <taxon>Aspergillus</taxon>
        <taxon>Aspergillus subgen. Circumdati</taxon>
    </lineage>
</organism>
<evidence type="ECO:0000313" key="6">
    <source>
        <dbReference type="Proteomes" id="UP000326565"/>
    </source>
</evidence>
<reference evidence="5 6" key="1">
    <citation type="submission" date="2019-04" db="EMBL/GenBank/DDBJ databases">
        <title>Friends and foes A comparative genomics study of 23 Aspergillus species from section Flavi.</title>
        <authorList>
            <consortium name="DOE Joint Genome Institute"/>
            <person name="Kjaerbolling I."/>
            <person name="Vesth T."/>
            <person name="Frisvad J.C."/>
            <person name="Nybo J.L."/>
            <person name="Theobald S."/>
            <person name="Kildgaard S."/>
            <person name="Isbrandt T."/>
            <person name="Kuo A."/>
            <person name="Sato A."/>
            <person name="Lyhne E.K."/>
            <person name="Kogle M.E."/>
            <person name="Wiebenga A."/>
            <person name="Kun R.S."/>
            <person name="Lubbers R.J."/>
            <person name="Makela M.R."/>
            <person name="Barry K."/>
            <person name="Chovatia M."/>
            <person name="Clum A."/>
            <person name="Daum C."/>
            <person name="Haridas S."/>
            <person name="He G."/>
            <person name="LaButti K."/>
            <person name="Lipzen A."/>
            <person name="Mondo S."/>
            <person name="Riley R."/>
            <person name="Salamov A."/>
            <person name="Simmons B.A."/>
            <person name="Magnuson J.K."/>
            <person name="Henrissat B."/>
            <person name="Mortensen U.H."/>
            <person name="Larsen T.O."/>
            <person name="Devries R.P."/>
            <person name="Grigoriev I.V."/>
            <person name="Machida M."/>
            <person name="Baker S.E."/>
            <person name="Andersen M.R."/>
        </authorList>
    </citation>
    <scope>NUCLEOTIDE SEQUENCE [LARGE SCALE GENOMIC DNA]</scope>
    <source>
        <strain evidence="5 6">CBS 151.66</strain>
    </source>
</reference>
<dbReference type="Gene3D" id="3.20.20.100">
    <property type="entry name" value="NADP-dependent oxidoreductase domain"/>
    <property type="match status" value="1"/>
</dbReference>
<dbReference type="SUPFAM" id="SSF51430">
    <property type="entry name" value="NAD(P)-linked oxidoreductase"/>
    <property type="match status" value="1"/>
</dbReference>
<dbReference type="GO" id="GO:0016491">
    <property type="term" value="F:oxidoreductase activity"/>
    <property type="evidence" value="ECO:0007669"/>
    <property type="project" value="UniProtKB-KW"/>
</dbReference>